<proteinExistence type="predicted"/>
<gene>
    <name evidence="1" type="ORF">S06H3_13043</name>
</gene>
<name>X1KXR2_9ZZZZ</name>
<reference evidence="1" key="1">
    <citation type="journal article" date="2014" name="Front. Microbiol.">
        <title>High frequency of phylogenetically diverse reductive dehalogenase-homologous genes in deep subseafloor sedimentary metagenomes.</title>
        <authorList>
            <person name="Kawai M."/>
            <person name="Futagami T."/>
            <person name="Toyoda A."/>
            <person name="Takaki Y."/>
            <person name="Nishi S."/>
            <person name="Hori S."/>
            <person name="Arai W."/>
            <person name="Tsubouchi T."/>
            <person name="Morono Y."/>
            <person name="Uchiyama I."/>
            <person name="Ito T."/>
            <person name="Fujiyama A."/>
            <person name="Inagaki F."/>
            <person name="Takami H."/>
        </authorList>
    </citation>
    <scope>NUCLEOTIDE SEQUENCE</scope>
    <source>
        <strain evidence="1">Expedition CK06-06</strain>
    </source>
</reference>
<sequence length="99" mass="10540">MPIIALEYTVETKGTGWPDHSKIISAAKERPGLLLKSNQRIKLFAILFSDVTNIATTLDGDYLAGEVNLTVADASGFWVGAPITVDPGGADEETHIVAD</sequence>
<dbReference type="AlphaFoldDB" id="X1KXR2"/>
<evidence type="ECO:0000313" key="1">
    <source>
        <dbReference type="EMBL" id="GAI11877.1"/>
    </source>
</evidence>
<dbReference type="EMBL" id="BARV01006366">
    <property type="protein sequence ID" value="GAI11877.1"/>
    <property type="molecule type" value="Genomic_DNA"/>
</dbReference>
<organism evidence="1">
    <name type="scientific">marine sediment metagenome</name>
    <dbReference type="NCBI Taxonomy" id="412755"/>
    <lineage>
        <taxon>unclassified sequences</taxon>
        <taxon>metagenomes</taxon>
        <taxon>ecological metagenomes</taxon>
    </lineage>
</organism>
<comment type="caution">
    <text evidence="1">The sequence shown here is derived from an EMBL/GenBank/DDBJ whole genome shotgun (WGS) entry which is preliminary data.</text>
</comment>
<feature type="non-terminal residue" evidence="1">
    <location>
        <position position="99"/>
    </location>
</feature>
<protein>
    <submittedName>
        <fullName evidence="1">Uncharacterized protein</fullName>
    </submittedName>
</protein>
<accession>X1KXR2</accession>